<accession>A0AC34FBJ6</accession>
<name>A0AC34FBJ6_9BILA</name>
<proteinExistence type="predicted"/>
<evidence type="ECO:0000313" key="1">
    <source>
        <dbReference type="Proteomes" id="UP000887579"/>
    </source>
</evidence>
<reference evidence="2" key="1">
    <citation type="submission" date="2022-11" db="UniProtKB">
        <authorList>
            <consortium name="WormBaseParasite"/>
        </authorList>
    </citation>
    <scope>IDENTIFICATION</scope>
</reference>
<dbReference type="WBParaSite" id="ES5_v2.g14696.t1">
    <property type="protein sequence ID" value="ES5_v2.g14696.t1"/>
    <property type="gene ID" value="ES5_v2.g14696"/>
</dbReference>
<sequence>MAHKKIQVYTVSTEIPFSRPHRISTGLGNAIPLDYRPDGDFVYATDVFQYNNLTEAFNATIEGKLLSKNYDIVVTNFLGNFKHRYSTLLPTVIIAVSKNAKYLAVMDNGFQVVDILSGSRTTILTTQGVTSAVFSPNHDRLFFIQTIPGGGSELVTAFTNGTGIRSLFKAPNEFYALSDVTKDGGNILLTHCKIEMKKNDDESDSCFLATYNFLTEKMQWILLSGNRVQGTHASFNNDGSKIVFVRLDEDEKNDIFISDWIASANNNKKSNNNNLKVKSQRKAGKKTFKNIGFGGILKTKAKSSRYAGMISSNQSSTIVFEGERHLQNIRQVLLSKTSVNPFFLFCRQLTFTGQNAEGYFAFQSNSIVYQAAGGDYGSQCDGIYRLNYNPDSEDITPQRLSTGLGSCTCSYSMPDDKRAIFASTFLEANPAKISDPKLGTCNEKKCQSAQAQTDPILKQLCNTSYTWDLHPSYDIFLVDEYGNFLERITDSPGYDAEGLID</sequence>
<evidence type="ECO:0000313" key="2">
    <source>
        <dbReference type="WBParaSite" id="ES5_v2.g14696.t1"/>
    </source>
</evidence>
<dbReference type="Proteomes" id="UP000887579">
    <property type="component" value="Unplaced"/>
</dbReference>
<protein>
    <submittedName>
        <fullName evidence="2">Uncharacterized protein</fullName>
    </submittedName>
</protein>
<organism evidence="1 2">
    <name type="scientific">Panagrolaimus sp. ES5</name>
    <dbReference type="NCBI Taxonomy" id="591445"/>
    <lineage>
        <taxon>Eukaryota</taxon>
        <taxon>Metazoa</taxon>
        <taxon>Ecdysozoa</taxon>
        <taxon>Nematoda</taxon>
        <taxon>Chromadorea</taxon>
        <taxon>Rhabditida</taxon>
        <taxon>Tylenchina</taxon>
        <taxon>Panagrolaimomorpha</taxon>
        <taxon>Panagrolaimoidea</taxon>
        <taxon>Panagrolaimidae</taxon>
        <taxon>Panagrolaimus</taxon>
    </lineage>
</organism>